<feature type="transmembrane region" description="Helical" evidence="1">
    <location>
        <begin position="292"/>
        <end position="315"/>
    </location>
</feature>
<keyword evidence="1" id="KW-1133">Transmembrane helix</keyword>
<feature type="transmembrane region" description="Helical" evidence="1">
    <location>
        <begin position="54"/>
        <end position="76"/>
    </location>
</feature>
<dbReference type="Pfam" id="PF12679">
    <property type="entry name" value="ABC2_membrane_2"/>
    <property type="match status" value="1"/>
</dbReference>
<dbReference type="GO" id="GO:0005886">
    <property type="term" value="C:plasma membrane"/>
    <property type="evidence" value="ECO:0007669"/>
    <property type="project" value="UniProtKB-SubCell"/>
</dbReference>
<dbReference type="PANTHER" id="PTHR43471">
    <property type="entry name" value="ABC TRANSPORTER PERMEASE"/>
    <property type="match status" value="1"/>
</dbReference>
<dbReference type="PANTHER" id="PTHR43471:SF10">
    <property type="entry name" value="SLL1107 PROTEIN"/>
    <property type="match status" value="1"/>
</dbReference>
<dbReference type="KEGG" id="alus:STSP2_02027"/>
<evidence type="ECO:0000313" key="3">
    <source>
        <dbReference type="Proteomes" id="UP000189674"/>
    </source>
</evidence>
<name>A0A1U9NLN8_9BACT</name>
<dbReference type="GO" id="GO:0140359">
    <property type="term" value="F:ABC-type transporter activity"/>
    <property type="evidence" value="ECO:0007669"/>
    <property type="project" value="InterPro"/>
</dbReference>
<feature type="transmembrane region" description="Helical" evidence="1">
    <location>
        <begin position="233"/>
        <end position="253"/>
    </location>
</feature>
<dbReference type="STRING" id="1936003.STSP2_02027"/>
<evidence type="ECO:0000256" key="1">
    <source>
        <dbReference type="SAM" id="Phobius"/>
    </source>
</evidence>
<dbReference type="AlphaFoldDB" id="A0A1U9NLN8"/>
<evidence type="ECO:0000313" key="2">
    <source>
        <dbReference type="EMBL" id="AQT68851.1"/>
    </source>
</evidence>
<feature type="transmembrane region" description="Helical" evidence="1">
    <location>
        <begin position="138"/>
        <end position="158"/>
    </location>
</feature>
<proteinExistence type="predicted"/>
<dbReference type="Proteomes" id="UP000189674">
    <property type="component" value="Chromosome"/>
</dbReference>
<keyword evidence="1" id="KW-0472">Membrane</keyword>
<accession>A0A1U9NLN8</accession>
<feature type="transmembrane region" description="Helical" evidence="1">
    <location>
        <begin position="170"/>
        <end position="188"/>
    </location>
</feature>
<reference evidence="3" key="1">
    <citation type="submission" date="2017-02" db="EMBL/GenBank/DDBJ databases">
        <title>Comparative genomics and description of representatives of a novel lineage of planctomycetes thriving in anoxic sediments.</title>
        <authorList>
            <person name="Spring S."/>
            <person name="Bunk B."/>
            <person name="Sproer C."/>
        </authorList>
    </citation>
    <scope>NUCLEOTIDE SEQUENCE [LARGE SCALE GENOMIC DNA]</scope>
    <source>
        <strain evidence="3">ST-NAGAB-D1</strain>
    </source>
</reference>
<feature type="transmembrane region" description="Helical" evidence="1">
    <location>
        <begin position="97"/>
        <end position="122"/>
    </location>
</feature>
<feature type="transmembrane region" description="Helical" evidence="1">
    <location>
        <begin position="21"/>
        <end position="42"/>
    </location>
</feature>
<sequence>MIKKVSIIAKNTFVETIRQPVYAVILAFALFLFVLSPSIAMYTLDEDIKLLREIGLSTLFLTGLFIAIFSASGAVAEEIDSKTITTVLSKPVRRPSFIIGKFLGVLSAVGLAHYIGTIAMFLSIRHGVLETASDTHDWTVITVAASVAVLALLLSAFFNYSYDWSFTSTAILLTALFSTIGMAFLFFIDRHWEFNPSHNGFTLFDLNASVLLFLAVMILIALAVMFSTRFNIVLTLIFCIVIFLVGLINGWAFGRFVDQHWWAQIGRMVFPDLQAFWISDAIYEDSSVPANYLGMTALYATLYTSGILAFAIALFQKRQVG</sequence>
<gene>
    <name evidence="2" type="ORF">STSP2_02027</name>
</gene>
<dbReference type="OrthoDB" id="264591at2"/>
<feature type="transmembrane region" description="Helical" evidence="1">
    <location>
        <begin position="208"/>
        <end position="226"/>
    </location>
</feature>
<keyword evidence="1" id="KW-0812">Transmembrane</keyword>
<dbReference type="RefSeq" id="WP_146662188.1">
    <property type="nucleotide sequence ID" value="NZ_CP019791.1"/>
</dbReference>
<organism evidence="2 3">
    <name type="scientific">Anaerohalosphaera lusitana</name>
    <dbReference type="NCBI Taxonomy" id="1936003"/>
    <lineage>
        <taxon>Bacteria</taxon>
        <taxon>Pseudomonadati</taxon>
        <taxon>Planctomycetota</taxon>
        <taxon>Phycisphaerae</taxon>
        <taxon>Sedimentisphaerales</taxon>
        <taxon>Anaerohalosphaeraceae</taxon>
        <taxon>Anaerohalosphaera</taxon>
    </lineage>
</organism>
<dbReference type="EMBL" id="CP019791">
    <property type="protein sequence ID" value="AQT68851.1"/>
    <property type="molecule type" value="Genomic_DNA"/>
</dbReference>
<protein>
    <submittedName>
        <fullName evidence="2">ABC-type transport system involved in multi-copper enzyme maturation, permease component</fullName>
    </submittedName>
</protein>
<keyword evidence="3" id="KW-1185">Reference proteome</keyword>